<accession>A0AA39I299</accession>
<feature type="compositionally biased region" description="Basic and acidic residues" evidence="1">
    <location>
        <begin position="805"/>
        <end position="823"/>
    </location>
</feature>
<feature type="compositionally biased region" description="Polar residues" evidence="1">
    <location>
        <begin position="188"/>
        <end position="200"/>
    </location>
</feature>
<dbReference type="InterPro" id="IPR015425">
    <property type="entry name" value="FH2_Formin"/>
</dbReference>
<feature type="compositionally biased region" description="Low complexity" evidence="1">
    <location>
        <begin position="221"/>
        <end position="235"/>
    </location>
</feature>
<feature type="compositionally biased region" description="Polar residues" evidence="1">
    <location>
        <begin position="967"/>
        <end position="977"/>
    </location>
</feature>
<feature type="compositionally biased region" description="Low complexity" evidence="1">
    <location>
        <begin position="1002"/>
        <end position="1015"/>
    </location>
</feature>
<dbReference type="SUPFAM" id="SSF101447">
    <property type="entry name" value="Formin homology 2 domain (FH2 domain)"/>
    <property type="match status" value="1"/>
</dbReference>
<feature type="compositionally biased region" description="Polar residues" evidence="1">
    <location>
        <begin position="1131"/>
        <end position="1142"/>
    </location>
</feature>
<comment type="caution">
    <text evidence="3">The sequence shown here is derived from an EMBL/GenBank/DDBJ whole genome shotgun (WGS) entry which is preliminary data.</text>
</comment>
<evidence type="ECO:0000256" key="1">
    <source>
        <dbReference type="SAM" id="MobiDB-lite"/>
    </source>
</evidence>
<feature type="region of interest" description="Disordered" evidence="1">
    <location>
        <begin position="875"/>
        <end position="1160"/>
    </location>
</feature>
<feature type="compositionally biased region" description="Polar residues" evidence="1">
    <location>
        <begin position="919"/>
        <end position="933"/>
    </location>
</feature>
<feature type="compositionally biased region" description="Acidic residues" evidence="1">
    <location>
        <begin position="203"/>
        <end position="215"/>
    </location>
</feature>
<dbReference type="PANTHER" id="PTHR46345">
    <property type="entry name" value="INVERTED FORMIN-2"/>
    <property type="match status" value="1"/>
</dbReference>
<keyword evidence="4" id="KW-1185">Reference proteome</keyword>
<feature type="domain" description="FH2" evidence="2">
    <location>
        <begin position="388"/>
        <end position="781"/>
    </location>
</feature>
<evidence type="ECO:0000313" key="3">
    <source>
        <dbReference type="EMBL" id="KAK0416497.1"/>
    </source>
</evidence>
<sequence length="1160" mass="126045">MATDDFDDDLLANLVQFPEKYFPLVLFESDALTTLRLLERLLLDSDNGHSVVIDCLYCWQDITSASFCLEPVISELQQSEDETTRVAALRLVNRLLQMAPSPIATIKIKHELQVFAPGSSAREEELPFLEENLSDSLCSSPFDDIRLGTCWGPKISRPLSIPSSPYSTPCRIEHPDSKAILEEIEQWTANQSTPSTTVTSLAVEEESPSESESDAEPPPSECSSDSSTTPHPSSPEMFVQTLDDSSRELVDELVALLDARDAAQYRLGALQLVLGVLKNVSSKPDLDVVTKNITNCFKDKNDNIQIAPITTSPPPPPPPPPPAALTRGPPPALVPPPPPPPPAFRSGPPPPPPLRASGGPPPPPPGGRGAPPPPLAPSPAEIPAALKPKAVPTSGKKLRHLQWTKIPLNQVAAAKSTVWQRMESVDGDLGGRLDFSQLEDYFCCAPAAVPSTSSAVDSPRLSQRKSDTVNLLCPKRSLNVNIFLKQFKGPEVLMGYLEEGRADLIGLERLKVLCTLLPEDDECATLRGYTGDMALLGTAEIFFLNLLSWKNYKLRLDAMILREEFLVTIDAVRPQIGSIIEACQELKASHSLQKLLYVVLHMGNYLNHGGTAGNAVGFRLNSLWRIVDLRATRGGGTTLLHLIAMQMADCAEELDGELEHVDEAARLPLESMKTEIKALGDRVQRTKSVLAPKAEEFASMLEFLQDAAGQLVAVNEALLRIEALRQELAVYFCENEKTFRLEECFKIFGTFLSRFHGAIRDNLQREERENRLKGVATPAASLSSLKSSSETVNSRPVSVVPVEAAPKKRSESGVEDERDRRSVAFESPAPLRRRRDASVSPSDSPLVQRKVRPMERNFSNLESFIDEALQSNVIKPSVPRPKSSTTLQVTTEEKWSKTGDSKRDSGIEDPTLCIEVNVAASTPCSTPESSPKSQKTDEGFESDKGAASSHSRKPPVALEKTAKPSAPRTTASRQPSVETKPKTAPQRTSSVAPRPTASVQRKSSLASSDSTTKSAPAKATPRVNLSRIRLSRQTNDAGGPKTPPTPSTPTRPSQIVANRAVNPQKPVRPPTAPSAAKPPIPRATVTRAQSVRSAAPVPKSPLTRSSKPPANPTVETRRSAPLTATEKRQTQMRQTSSVSTASRPALIKTGSTATERPKWI</sequence>
<evidence type="ECO:0000259" key="2">
    <source>
        <dbReference type="PROSITE" id="PS51444"/>
    </source>
</evidence>
<protein>
    <recommendedName>
        <fullName evidence="2">FH2 domain-containing protein</fullName>
    </recommendedName>
</protein>
<dbReference type="PANTHER" id="PTHR46345:SF8">
    <property type="entry name" value="FORMIN 3, ISOFORM B"/>
    <property type="match status" value="1"/>
</dbReference>
<dbReference type="Proteomes" id="UP001175271">
    <property type="component" value="Unassembled WGS sequence"/>
</dbReference>
<dbReference type="SMART" id="SM00498">
    <property type="entry name" value="FH2"/>
    <property type="match status" value="1"/>
</dbReference>
<feature type="compositionally biased region" description="Polar residues" evidence="1">
    <location>
        <begin position="985"/>
        <end position="1001"/>
    </location>
</feature>
<feature type="compositionally biased region" description="Basic and acidic residues" evidence="1">
    <location>
        <begin position="934"/>
        <end position="944"/>
    </location>
</feature>
<name>A0AA39I299_9BILA</name>
<evidence type="ECO:0000313" key="4">
    <source>
        <dbReference type="Proteomes" id="UP001175271"/>
    </source>
</evidence>
<dbReference type="InterPro" id="IPR042201">
    <property type="entry name" value="FH2_Formin_sf"/>
</dbReference>
<proteinExistence type="predicted"/>
<dbReference type="SUPFAM" id="SSF48371">
    <property type="entry name" value="ARM repeat"/>
    <property type="match status" value="1"/>
</dbReference>
<dbReference type="Gene3D" id="1.20.58.2220">
    <property type="entry name" value="Formin, FH2 domain"/>
    <property type="match status" value="1"/>
</dbReference>
<gene>
    <name evidence="3" type="ORF">QR680_012525</name>
</gene>
<feature type="compositionally biased region" description="Basic and acidic residues" evidence="1">
    <location>
        <begin position="891"/>
        <end position="906"/>
    </location>
</feature>
<feature type="compositionally biased region" description="Pro residues" evidence="1">
    <location>
        <begin position="311"/>
        <end position="377"/>
    </location>
</feature>
<dbReference type="PROSITE" id="PS51444">
    <property type="entry name" value="FH2"/>
    <property type="match status" value="1"/>
</dbReference>
<dbReference type="AlphaFoldDB" id="A0AA39I299"/>
<feature type="region of interest" description="Disordered" evidence="1">
    <location>
        <begin position="771"/>
        <end position="851"/>
    </location>
</feature>
<dbReference type="EMBL" id="JAUCMV010000002">
    <property type="protein sequence ID" value="KAK0416497.1"/>
    <property type="molecule type" value="Genomic_DNA"/>
</dbReference>
<feature type="compositionally biased region" description="Pro residues" evidence="1">
    <location>
        <begin position="1066"/>
        <end position="1081"/>
    </location>
</feature>
<feature type="region of interest" description="Disordered" evidence="1">
    <location>
        <begin position="188"/>
        <end position="236"/>
    </location>
</feature>
<reference evidence="3" key="1">
    <citation type="submission" date="2023-06" db="EMBL/GenBank/DDBJ databases">
        <title>Genomic analysis of the entomopathogenic nematode Steinernema hermaphroditum.</title>
        <authorList>
            <person name="Schwarz E.M."/>
            <person name="Heppert J.K."/>
            <person name="Baniya A."/>
            <person name="Schwartz H.T."/>
            <person name="Tan C.-H."/>
            <person name="Antoshechkin I."/>
            <person name="Sternberg P.W."/>
            <person name="Goodrich-Blair H."/>
            <person name="Dillman A.R."/>
        </authorList>
    </citation>
    <scope>NUCLEOTIDE SEQUENCE</scope>
    <source>
        <strain evidence="3">PS9179</strain>
        <tissue evidence="3">Whole animal</tissue>
    </source>
</reference>
<dbReference type="Pfam" id="PF02181">
    <property type="entry name" value="FH2"/>
    <property type="match status" value="1"/>
</dbReference>
<organism evidence="3 4">
    <name type="scientific">Steinernema hermaphroditum</name>
    <dbReference type="NCBI Taxonomy" id="289476"/>
    <lineage>
        <taxon>Eukaryota</taxon>
        <taxon>Metazoa</taxon>
        <taxon>Ecdysozoa</taxon>
        <taxon>Nematoda</taxon>
        <taxon>Chromadorea</taxon>
        <taxon>Rhabditida</taxon>
        <taxon>Tylenchina</taxon>
        <taxon>Panagrolaimomorpha</taxon>
        <taxon>Strongyloidoidea</taxon>
        <taxon>Steinernematidae</taxon>
        <taxon>Steinernema</taxon>
    </lineage>
</organism>
<feature type="region of interest" description="Disordered" evidence="1">
    <location>
        <begin position="305"/>
        <end position="381"/>
    </location>
</feature>
<dbReference type="InterPro" id="IPR016024">
    <property type="entry name" value="ARM-type_fold"/>
</dbReference>